<accession>A0A562QFY5</accession>
<reference evidence="1 2" key="1">
    <citation type="journal article" date="2015" name="Stand. Genomic Sci.">
        <title>Genomic Encyclopedia of Bacterial and Archaeal Type Strains, Phase III: the genomes of soil and plant-associated and newly described type strains.</title>
        <authorList>
            <person name="Whitman W.B."/>
            <person name="Woyke T."/>
            <person name="Klenk H.P."/>
            <person name="Zhou Y."/>
            <person name="Lilburn T.G."/>
            <person name="Beck B.J."/>
            <person name="De Vos P."/>
            <person name="Vandamme P."/>
            <person name="Eisen J.A."/>
            <person name="Garrity G."/>
            <person name="Hugenholtz P."/>
            <person name="Kyrpides N.C."/>
        </authorList>
    </citation>
    <scope>NUCLEOTIDE SEQUENCE [LARGE SCALE GENOMIC DNA]</scope>
    <source>
        <strain evidence="1 2">CGMCC 1.6858</strain>
    </source>
</reference>
<proteinExistence type="predicted"/>
<organism evidence="1 2">
    <name type="scientific">Pseudomonas duriflava</name>
    <dbReference type="NCBI Taxonomy" id="459528"/>
    <lineage>
        <taxon>Bacteria</taxon>
        <taxon>Pseudomonadati</taxon>
        <taxon>Pseudomonadota</taxon>
        <taxon>Gammaproteobacteria</taxon>
        <taxon>Pseudomonadales</taxon>
        <taxon>Pseudomonadaceae</taxon>
        <taxon>Pseudomonas</taxon>
    </lineage>
</organism>
<gene>
    <name evidence="1" type="ORF">IQ22_01852</name>
</gene>
<comment type="caution">
    <text evidence="1">The sequence shown here is derived from an EMBL/GenBank/DDBJ whole genome shotgun (WGS) entry which is preliminary data.</text>
</comment>
<protein>
    <submittedName>
        <fullName evidence="1">Uncharacterized protein</fullName>
    </submittedName>
</protein>
<evidence type="ECO:0000313" key="1">
    <source>
        <dbReference type="EMBL" id="TWI54946.1"/>
    </source>
</evidence>
<dbReference type="EMBL" id="VLKY01000005">
    <property type="protein sequence ID" value="TWI54946.1"/>
    <property type="molecule type" value="Genomic_DNA"/>
</dbReference>
<keyword evidence="2" id="KW-1185">Reference proteome</keyword>
<dbReference type="Proteomes" id="UP000316905">
    <property type="component" value="Unassembled WGS sequence"/>
</dbReference>
<dbReference type="AlphaFoldDB" id="A0A562QFY5"/>
<evidence type="ECO:0000313" key="2">
    <source>
        <dbReference type="Proteomes" id="UP000316905"/>
    </source>
</evidence>
<sequence length="39" mass="4350">MALCKSMRCGWFVVDECERKAIVSFPFQNWASGVGEVAP</sequence>
<name>A0A562QFY5_9PSED</name>